<dbReference type="Proteomes" id="UP001163105">
    <property type="component" value="Unassembled WGS sequence"/>
</dbReference>
<dbReference type="InterPro" id="IPR042098">
    <property type="entry name" value="TauD-like_sf"/>
</dbReference>
<evidence type="ECO:0000256" key="3">
    <source>
        <dbReference type="SAM" id="Phobius"/>
    </source>
</evidence>
<sequence length="562" mass="59811">MNVETLAPSKADGGARNDSAMAYSGPSPVIGRRVQSGLSMTFAPTLNDAPALPVGFPEVLDSPMAWTGSHFAEHFNFIFHLDETDMTEAEDALEHFKSLGLDGDVMSRESFPLPNLGPRLDQLRRNLHSGTGFGLVRGLDPQKYAVEDLTMLHLGIQCYIANRQGRQDKKGNMLVHIVADNSSKERANHHCHSTAPITFHKEEAGYIISWLTRSTAATGGKCIIASAYTVYNVLAASRPDLVRALARSDRPVALPQFQRRRVIFCHQGRPMTNFGRTALMSSASYATKTVAKPGDMHSIDSSSTVSGNPPEMVCTKSMAQVDNHPSIESVKLVRIIALFVALFIFTIIAQVFDSAIHLALTLSFNLAANLIVHVAANLIVKHGPTQRNVFLNANAFGGHARGGNECGGTKEDVCHLYDAIKGSSRVESFRDQVSRDYKLPGRISLHRANGDEVCDDFAFIGDIVTLEKTVRIRYDEEQIVANGGWAGGATVSSTGGRMAFAGGAYAGGGSIGANGAVGGEAIGGKGFGDTGHGGGASGGSANYPSGAAEQGEAIGGKIFKHK</sequence>
<keyword evidence="7" id="KW-1185">Reference proteome</keyword>
<evidence type="ECO:0000313" key="5">
    <source>
        <dbReference type="EMBL" id="KAJ6436220.1"/>
    </source>
</evidence>
<dbReference type="SUPFAM" id="SSF51197">
    <property type="entry name" value="Clavaminate synthase-like"/>
    <property type="match status" value="1"/>
</dbReference>
<evidence type="ECO:0000313" key="7">
    <source>
        <dbReference type="Proteomes" id="UP001163105"/>
    </source>
</evidence>
<evidence type="ECO:0000259" key="4">
    <source>
        <dbReference type="Pfam" id="PF02668"/>
    </source>
</evidence>
<keyword evidence="3" id="KW-0472">Membrane</keyword>
<reference evidence="5" key="1">
    <citation type="submission" date="2023-01" db="EMBL/GenBank/DDBJ databases">
        <title>The growth and conidiation of Purpureocillium lavendulum are regulated by nitrogen source and histone H3K14 acetylation.</title>
        <authorList>
            <person name="Tang P."/>
            <person name="Han J."/>
            <person name="Zhang C."/>
            <person name="Tang P."/>
            <person name="Qi F."/>
            <person name="Zhang K."/>
            <person name="Liang L."/>
        </authorList>
    </citation>
    <scope>NUCLEOTIDE SEQUENCE</scope>
    <source>
        <strain evidence="5">YMF1.00683</strain>
    </source>
</reference>
<comment type="caution">
    <text evidence="5">The sequence shown here is derived from an EMBL/GenBank/DDBJ whole genome shotgun (WGS) entry which is preliminary data.</text>
</comment>
<dbReference type="Gene3D" id="3.60.130.10">
    <property type="entry name" value="Clavaminate synthase-like"/>
    <property type="match status" value="1"/>
</dbReference>
<feature type="region of interest" description="Disordered" evidence="2">
    <location>
        <begin position="1"/>
        <end position="26"/>
    </location>
</feature>
<protein>
    <submittedName>
        <fullName evidence="5">TfdA family Taurine catabolism dioxygenase TauD</fullName>
    </submittedName>
</protein>
<keyword evidence="3" id="KW-0812">Transmembrane</keyword>
<keyword evidence="1" id="KW-0560">Oxidoreductase</keyword>
<dbReference type="GO" id="GO:0051213">
    <property type="term" value="F:dioxygenase activity"/>
    <property type="evidence" value="ECO:0007669"/>
    <property type="project" value="UniProtKB-KW"/>
</dbReference>
<keyword evidence="5" id="KW-0223">Dioxygenase</keyword>
<gene>
    <name evidence="6" type="ORF">O9K51_10935</name>
    <name evidence="5" type="ORF">O9K51_11282</name>
</gene>
<evidence type="ECO:0000256" key="1">
    <source>
        <dbReference type="ARBA" id="ARBA00023002"/>
    </source>
</evidence>
<proteinExistence type="predicted"/>
<evidence type="ECO:0000256" key="2">
    <source>
        <dbReference type="SAM" id="MobiDB-lite"/>
    </source>
</evidence>
<organism evidence="5 7">
    <name type="scientific">Purpureocillium lavendulum</name>
    <dbReference type="NCBI Taxonomy" id="1247861"/>
    <lineage>
        <taxon>Eukaryota</taxon>
        <taxon>Fungi</taxon>
        <taxon>Dikarya</taxon>
        <taxon>Ascomycota</taxon>
        <taxon>Pezizomycotina</taxon>
        <taxon>Sordariomycetes</taxon>
        <taxon>Hypocreomycetidae</taxon>
        <taxon>Hypocreales</taxon>
        <taxon>Ophiocordycipitaceae</taxon>
        <taxon>Purpureocillium</taxon>
    </lineage>
</organism>
<feature type="domain" description="TauD/TfdA-like" evidence="4">
    <location>
        <begin position="106"/>
        <end position="251"/>
    </location>
</feature>
<dbReference type="InterPro" id="IPR003819">
    <property type="entry name" value="TauD/TfdA-like"/>
</dbReference>
<feature type="transmembrane region" description="Helical" evidence="3">
    <location>
        <begin position="358"/>
        <end position="380"/>
    </location>
</feature>
<dbReference type="EMBL" id="JAQHRD010000020">
    <property type="protein sequence ID" value="KAJ6436566.1"/>
    <property type="molecule type" value="Genomic_DNA"/>
</dbReference>
<dbReference type="EMBL" id="JAQHRD010000027">
    <property type="protein sequence ID" value="KAJ6436220.1"/>
    <property type="molecule type" value="Genomic_DNA"/>
</dbReference>
<name>A0AB34FBI9_9HYPO</name>
<accession>A0AB34FBI9</accession>
<dbReference type="AlphaFoldDB" id="A0AB34FBI9"/>
<dbReference type="Pfam" id="PF02668">
    <property type="entry name" value="TauD"/>
    <property type="match status" value="1"/>
</dbReference>
<evidence type="ECO:0000313" key="6">
    <source>
        <dbReference type="EMBL" id="KAJ6436566.1"/>
    </source>
</evidence>
<feature type="transmembrane region" description="Helical" evidence="3">
    <location>
        <begin position="332"/>
        <end position="352"/>
    </location>
</feature>
<keyword evidence="3" id="KW-1133">Transmembrane helix</keyword>